<comment type="caution">
    <text evidence="2">The sequence shown here is derived from an EMBL/GenBank/DDBJ whole genome shotgun (WGS) entry which is preliminary data.</text>
</comment>
<reference evidence="2" key="1">
    <citation type="submission" date="2019-08" db="EMBL/GenBank/DDBJ databases">
        <authorList>
            <person name="Kucharzyk K."/>
            <person name="Murdoch R.W."/>
            <person name="Higgins S."/>
            <person name="Loffler F."/>
        </authorList>
    </citation>
    <scope>NUCLEOTIDE SEQUENCE</scope>
</reference>
<dbReference type="AlphaFoldDB" id="A0A645EJ72"/>
<name>A0A645EJ72_9ZZZZ</name>
<feature type="region of interest" description="Disordered" evidence="1">
    <location>
        <begin position="96"/>
        <end position="133"/>
    </location>
</feature>
<gene>
    <name evidence="2" type="ORF">SDC9_148705</name>
</gene>
<sequence length="133" mass="14784">MGRKHRPFDRQFLIEVCLNLLVALFHQLEHLAETYSTNDKGSERDASKQIHVSKVIAGAAGKGIHTHGCQQDADHRQYNTLGRTFAYQPADGCHCNQQQGGHFGRAELQAQVGQERTHEGKNEHPDQATDEGG</sequence>
<organism evidence="2">
    <name type="scientific">bioreactor metagenome</name>
    <dbReference type="NCBI Taxonomy" id="1076179"/>
    <lineage>
        <taxon>unclassified sequences</taxon>
        <taxon>metagenomes</taxon>
        <taxon>ecological metagenomes</taxon>
    </lineage>
</organism>
<protein>
    <submittedName>
        <fullName evidence="2">Uncharacterized protein</fullName>
    </submittedName>
</protein>
<dbReference type="EMBL" id="VSSQ01047491">
    <property type="protein sequence ID" value="MPN01496.1"/>
    <property type="molecule type" value="Genomic_DNA"/>
</dbReference>
<evidence type="ECO:0000256" key="1">
    <source>
        <dbReference type="SAM" id="MobiDB-lite"/>
    </source>
</evidence>
<accession>A0A645EJ72</accession>
<evidence type="ECO:0000313" key="2">
    <source>
        <dbReference type="EMBL" id="MPN01496.1"/>
    </source>
</evidence>
<feature type="compositionally biased region" description="Basic and acidic residues" evidence="1">
    <location>
        <begin position="115"/>
        <end position="127"/>
    </location>
</feature>
<proteinExistence type="predicted"/>